<evidence type="ECO:0000256" key="4">
    <source>
        <dbReference type="ARBA" id="ARBA00022801"/>
    </source>
</evidence>
<evidence type="ECO:0000256" key="7">
    <source>
        <dbReference type="ARBA" id="ARBA00023239"/>
    </source>
</evidence>
<dbReference type="PANTHER" id="PTHR13604:SF0">
    <property type="entry name" value="ABASIC SITE PROCESSING PROTEIN HMCES"/>
    <property type="match status" value="1"/>
</dbReference>
<accession>A0A424YDI5</accession>
<keyword evidence="4 8" id="KW-0378">Hydrolase</keyword>
<protein>
    <recommendedName>
        <fullName evidence="8">Abasic site processing protein</fullName>
        <ecNumber evidence="8">3.4.-.-</ecNumber>
    </recommendedName>
</protein>
<proteinExistence type="inferred from homology"/>
<dbReference type="PANTHER" id="PTHR13604">
    <property type="entry name" value="DC12-RELATED"/>
    <property type="match status" value="1"/>
</dbReference>
<dbReference type="GO" id="GO:0003697">
    <property type="term" value="F:single-stranded DNA binding"/>
    <property type="evidence" value="ECO:0007669"/>
    <property type="project" value="InterPro"/>
</dbReference>
<sequence length="193" mass="22268">NIPLKILLNRYQIQGVEVEYTSDKEIFPSQQVPVVLETEGVRKLVPLKWGFPNPYRKGLIINVRGETVDSKRIFRPSFQDKRCIVPAEAFYEWKKVEKGKEKYIFYQEGASLFSMAGLYEDFFDDGGNPFRAFVIITVPADGVVDKFHHRMPALLSPREEAPWLEEAIKDKKGLKEMLNPFKGDRISLVAERS</sequence>
<comment type="caution">
    <text evidence="9">The sequence shown here is derived from an EMBL/GenBank/DDBJ whole genome shotgun (WGS) entry which is preliminary data.</text>
</comment>
<evidence type="ECO:0000256" key="3">
    <source>
        <dbReference type="ARBA" id="ARBA00022763"/>
    </source>
</evidence>
<dbReference type="InterPro" id="IPR036590">
    <property type="entry name" value="SRAP-like"/>
</dbReference>
<organism evidence="9 10">
    <name type="scientific">Candidatus Syntrophonatronum acetioxidans</name>
    <dbReference type="NCBI Taxonomy" id="1795816"/>
    <lineage>
        <taxon>Bacteria</taxon>
        <taxon>Bacillati</taxon>
        <taxon>Bacillota</taxon>
        <taxon>Clostridia</taxon>
        <taxon>Eubacteriales</taxon>
        <taxon>Syntrophomonadaceae</taxon>
        <taxon>Candidatus Syntrophonatronum</taxon>
    </lineage>
</organism>
<keyword evidence="5" id="KW-0190">Covalent protein-DNA linkage</keyword>
<keyword evidence="7" id="KW-0456">Lyase</keyword>
<dbReference type="Pfam" id="PF02586">
    <property type="entry name" value="SRAP"/>
    <property type="match status" value="1"/>
</dbReference>
<evidence type="ECO:0000313" key="9">
    <source>
        <dbReference type="EMBL" id="RQD75562.1"/>
    </source>
</evidence>
<evidence type="ECO:0000256" key="8">
    <source>
        <dbReference type="RuleBase" id="RU364100"/>
    </source>
</evidence>
<dbReference type="AlphaFoldDB" id="A0A424YDI5"/>
<dbReference type="GO" id="GO:0106300">
    <property type="term" value="P:protein-DNA covalent cross-linking repair"/>
    <property type="evidence" value="ECO:0007669"/>
    <property type="project" value="InterPro"/>
</dbReference>
<dbReference type="GO" id="GO:0008233">
    <property type="term" value="F:peptidase activity"/>
    <property type="evidence" value="ECO:0007669"/>
    <property type="project" value="UniProtKB-KW"/>
</dbReference>
<dbReference type="GO" id="GO:0006508">
    <property type="term" value="P:proteolysis"/>
    <property type="evidence" value="ECO:0007669"/>
    <property type="project" value="UniProtKB-KW"/>
</dbReference>
<evidence type="ECO:0000256" key="5">
    <source>
        <dbReference type="ARBA" id="ARBA00023124"/>
    </source>
</evidence>
<comment type="similarity">
    <text evidence="1 8">Belongs to the SOS response-associated peptidase family.</text>
</comment>
<dbReference type="SUPFAM" id="SSF143081">
    <property type="entry name" value="BB1717-like"/>
    <property type="match status" value="1"/>
</dbReference>
<name>A0A424YDI5_9FIRM</name>
<reference evidence="9 10" key="1">
    <citation type="submission" date="2018-08" db="EMBL/GenBank/DDBJ databases">
        <title>The metabolism and importance of syntrophic acetate oxidation coupled to methane or sulfide production in haloalkaline environments.</title>
        <authorList>
            <person name="Timmers P.H.A."/>
            <person name="Vavourakis C.D."/>
            <person name="Sorokin D.Y."/>
            <person name="Sinninghe Damste J.S."/>
            <person name="Muyzer G."/>
            <person name="Stams A.J.M."/>
            <person name="Plugge C.M."/>
        </authorList>
    </citation>
    <scope>NUCLEOTIDE SEQUENCE [LARGE SCALE GENOMIC DNA]</scope>
    <source>
        <strain evidence="9">MSAO_Bac1</strain>
    </source>
</reference>
<dbReference type="GO" id="GO:0016829">
    <property type="term" value="F:lyase activity"/>
    <property type="evidence" value="ECO:0007669"/>
    <property type="project" value="UniProtKB-KW"/>
</dbReference>
<evidence type="ECO:0000313" key="10">
    <source>
        <dbReference type="Proteomes" id="UP000285138"/>
    </source>
</evidence>
<keyword evidence="2 8" id="KW-0645">Protease</keyword>
<evidence type="ECO:0000256" key="6">
    <source>
        <dbReference type="ARBA" id="ARBA00023125"/>
    </source>
</evidence>
<keyword evidence="6" id="KW-0238">DNA-binding</keyword>
<evidence type="ECO:0000256" key="1">
    <source>
        <dbReference type="ARBA" id="ARBA00008136"/>
    </source>
</evidence>
<gene>
    <name evidence="9" type="ORF">D5R97_05760</name>
</gene>
<dbReference type="InterPro" id="IPR003738">
    <property type="entry name" value="SRAP"/>
</dbReference>
<dbReference type="Proteomes" id="UP000285138">
    <property type="component" value="Unassembled WGS sequence"/>
</dbReference>
<keyword evidence="3" id="KW-0227">DNA damage</keyword>
<dbReference type="Gene3D" id="3.90.1680.10">
    <property type="entry name" value="SOS response associated peptidase-like"/>
    <property type="match status" value="1"/>
</dbReference>
<dbReference type="EMBL" id="QZAA01000155">
    <property type="protein sequence ID" value="RQD75562.1"/>
    <property type="molecule type" value="Genomic_DNA"/>
</dbReference>
<evidence type="ECO:0000256" key="2">
    <source>
        <dbReference type="ARBA" id="ARBA00022670"/>
    </source>
</evidence>
<feature type="non-terminal residue" evidence="9">
    <location>
        <position position="1"/>
    </location>
</feature>
<dbReference type="EC" id="3.4.-.-" evidence="8"/>